<dbReference type="Pfam" id="PF01124">
    <property type="entry name" value="MAPEG"/>
    <property type="match status" value="1"/>
</dbReference>
<dbReference type="InterPro" id="IPR023352">
    <property type="entry name" value="MAPEG-like_dom_sf"/>
</dbReference>
<sequence length="130" mass="14107">MSAHLPAVVVVLTVLLLFFVTWQVGRARGRYGIRAPATTGNEHFERVFRAQMNTIESTVLFLPALWLATQYSSALLAGIGGLVWVAGRFWYALAYSQAANKRGAGFIISMLAALALLLAGSWGLLRVLLA</sequence>
<dbReference type="RefSeq" id="WP_255916523.1">
    <property type="nucleotide sequence ID" value="NZ_JANFQO010000028.1"/>
</dbReference>
<evidence type="ECO:0000256" key="3">
    <source>
        <dbReference type="ARBA" id="ARBA00022989"/>
    </source>
</evidence>
<dbReference type="PANTHER" id="PTHR10250:SF15">
    <property type="entry name" value="MICROSOMAL GLUTATHIONE S-TRANSFERASE-RELATED"/>
    <property type="match status" value="1"/>
</dbReference>
<accession>A0ABT1QYI3</accession>
<dbReference type="SUPFAM" id="SSF161084">
    <property type="entry name" value="MAPEG domain-like"/>
    <property type="match status" value="1"/>
</dbReference>
<reference evidence="6" key="1">
    <citation type="submission" date="2022-07" db="EMBL/GenBank/DDBJ databases">
        <title>Tahibacter sp., a new gammaproteobacterium isolated from the silt sample collected at pig farm.</title>
        <authorList>
            <person name="Chen H."/>
        </authorList>
    </citation>
    <scope>NUCLEOTIDE SEQUENCE</scope>
    <source>
        <strain evidence="6">P2K</strain>
    </source>
</reference>
<feature type="transmembrane region" description="Helical" evidence="5">
    <location>
        <begin position="59"/>
        <end position="86"/>
    </location>
</feature>
<name>A0ABT1QYI3_9GAMM</name>
<comment type="caution">
    <text evidence="6">The sequence shown here is derived from an EMBL/GenBank/DDBJ whole genome shotgun (WGS) entry which is preliminary data.</text>
</comment>
<comment type="subcellular location">
    <subcellularLocation>
        <location evidence="1">Membrane</location>
        <topology evidence="1">Multi-pass membrane protein</topology>
    </subcellularLocation>
</comment>
<feature type="transmembrane region" description="Helical" evidence="5">
    <location>
        <begin position="6"/>
        <end position="24"/>
    </location>
</feature>
<feature type="transmembrane region" description="Helical" evidence="5">
    <location>
        <begin position="106"/>
        <end position="129"/>
    </location>
</feature>
<dbReference type="PANTHER" id="PTHR10250">
    <property type="entry name" value="MICROSOMAL GLUTATHIONE S-TRANSFERASE"/>
    <property type="match status" value="1"/>
</dbReference>
<dbReference type="Gene3D" id="1.20.120.550">
    <property type="entry name" value="Membrane associated eicosanoid/glutathione metabolism-like domain"/>
    <property type="match status" value="1"/>
</dbReference>
<dbReference type="EMBL" id="JANFQO010000028">
    <property type="protein sequence ID" value="MCQ4167337.1"/>
    <property type="molecule type" value="Genomic_DNA"/>
</dbReference>
<evidence type="ECO:0000313" key="6">
    <source>
        <dbReference type="EMBL" id="MCQ4167337.1"/>
    </source>
</evidence>
<evidence type="ECO:0000256" key="2">
    <source>
        <dbReference type="ARBA" id="ARBA00022692"/>
    </source>
</evidence>
<organism evidence="6 7">
    <name type="scientific">Tahibacter harae</name>
    <dbReference type="NCBI Taxonomy" id="2963937"/>
    <lineage>
        <taxon>Bacteria</taxon>
        <taxon>Pseudomonadati</taxon>
        <taxon>Pseudomonadota</taxon>
        <taxon>Gammaproteobacteria</taxon>
        <taxon>Lysobacterales</taxon>
        <taxon>Rhodanobacteraceae</taxon>
        <taxon>Tahibacter</taxon>
    </lineage>
</organism>
<evidence type="ECO:0000313" key="7">
    <source>
        <dbReference type="Proteomes" id="UP001165498"/>
    </source>
</evidence>
<dbReference type="InterPro" id="IPR050997">
    <property type="entry name" value="MAPEG"/>
</dbReference>
<gene>
    <name evidence="6" type="ORF">NM961_21695</name>
</gene>
<keyword evidence="7" id="KW-1185">Reference proteome</keyword>
<dbReference type="Proteomes" id="UP001165498">
    <property type="component" value="Unassembled WGS sequence"/>
</dbReference>
<dbReference type="InterPro" id="IPR001129">
    <property type="entry name" value="Membr-assoc_MAPEG"/>
</dbReference>
<proteinExistence type="predicted"/>
<evidence type="ECO:0000256" key="4">
    <source>
        <dbReference type="ARBA" id="ARBA00023136"/>
    </source>
</evidence>
<protein>
    <submittedName>
        <fullName evidence="6">MAPEG family protein</fullName>
    </submittedName>
</protein>
<keyword evidence="3 5" id="KW-1133">Transmembrane helix</keyword>
<evidence type="ECO:0000256" key="1">
    <source>
        <dbReference type="ARBA" id="ARBA00004141"/>
    </source>
</evidence>
<evidence type="ECO:0000256" key="5">
    <source>
        <dbReference type="SAM" id="Phobius"/>
    </source>
</evidence>
<keyword evidence="4 5" id="KW-0472">Membrane</keyword>
<keyword evidence="2 5" id="KW-0812">Transmembrane</keyword>